<keyword evidence="1" id="KW-0175">Coiled coil</keyword>
<dbReference type="Pfam" id="PF01551">
    <property type="entry name" value="Peptidase_M23"/>
    <property type="match status" value="1"/>
</dbReference>
<dbReference type="InterPro" id="IPR016047">
    <property type="entry name" value="M23ase_b-sheet_dom"/>
</dbReference>
<dbReference type="Gene3D" id="2.70.70.10">
    <property type="entry name" value="Glucose Permease (Domain IIA)"/>
    <property type="match status" value="1"/>
</dbReference>
<feature type="signal peptide" evidence="3">
    <location>
        <begin position="1"/>
        <end position="19"/>
    </location>
</feature>
<evidence type="ECO:0000256" key="3">
    <source>
        <dbReference type="SAM" id="SignalP"/>
    </source>
</evidence>
<accession>A0A4U1B6R4</accession>
<keyword evidence="3" id="KW-0732">Signal</keyword>
<dbReference type="EMBL" id="SWCI01000022">
    <property type="protein sequence ID" value="TKB46251.1"/>
    <property type="molecule type" value="Genomic_DNA"/>
</dbReference>
<dbReference type="Proteomes" id="UP000305674">
    <property type="component" value="Unassembled WGS sequence"/>
</dbReference>
<dbReference type="CDD" id="cd12797">
    <property type="entry name" value="M23_peptidase"/>
    <property type="match status" value="1"/>
</dbReference>
<name>A0A4U1B6R4_9GAMM</name>
<sequence length="376" mass="42248">MSFLWPALVAGLLSLPLAASQEAIDRQQQQLAQLQKQIKASQSKLIASQSSRDKASKALRQDELAISKQAAAIRANRNKLASLNTQLAELAREQTALERQYEQQQRQLAAQIRASWVAGQGETGQLLLKQNSADKQRLLTYYHYLNQARIQAMEAIDSTKQALTDNHRRQLERKAQLERTQEKLDNQQQSLRQQQKKREQTLAKLESQLKRESRRLNQLEVDSEILAQAIEEALAALAARPVPLEGLKKLKGKLDWPLPGKVKHRFGSHRQGQLRWNGLLIAAREGRNVEVVAPGQVVFADWLRGYGMVVVVDHGDEYLSLYGHAQSLLKEVGDRVEGGEVIALSGDSGGQSDSGLYFEIRHRGLAVDPAPYLRRR</sequence>
<feature type="domain" description="M23ase beta-sheet core" evidence="4">
    <location>
        <begin position="276"/>
        <end position="369"/>
    </location>
</feature>
<dbReference type="InterPro" id="IPR011055">
    <property type="entry name" value="Dup_hybrid_motif"/>
</dbReference>
<dbReference type="Gene3D" id="6.10.250.3150">
    <property type="match status" value="1"/>
</dbReference>
<proteinExistence type="predicted"/>
<evidence type="ECO:0000313" key="5">
    <source>
        <dbReference type="EMBL" id="TKB46251.1"/>
    </source>
</evidence>
<reference evidence="5 6" key="1">
    <citation type="submission" date="2019-04" db="EMBL/GenBank/DDBJ databases">
        <authorList>
            <person name="Hwang J.C."/>
        </authorList>
    </citation>
    <scope>NUCLEOTIDE SEQUENCE [LARGE SCALE GENOMIC DNA]</scope>
    <source>
        <strain evidence="5 6">IMCC35001</strain>
    </source>
</reference>
<feature type="coiled-coil region" evidence="1">
    <location>
        <begin position="73"/>
        <end position="114"/>
    </location>
</feature>
<dbReference type="FunFam" id="2.70.70.10:FF:000003">
    <property type="entry name" value="Murein hydrolase activator EnvC"/>
    <property type="match status" value="1"/>
</dbReference>
<dbReference type="SUPFAM" id="SSF51261">
    <property type="entry name" value="Duplicated hybrid motif"/>
    <property type="match status" value="1"/>
</dbReference>
<keyword evidence="6" id="KW-1185">Reference proteome</keyword>
<organism evidence="5 6">
    <name type="scientific">Ferrimonas sediminicola</name>
    <dbReference type="NCBI Taxonomy" id="2569538"/>
    <lineage>
        <taxon>Bacteria</taxon>
        <taxon>Pseudomonadati</taxon>
        <taxon>Pseudomonadota</taxon>
        <taxon>Gammaproteobacteria</taxon>
        <taxon>Alteromonadales</taxon>
        <taxon>Ferrimonadaceae</taxon>
        <taxon>Ferrimonas</taxon>
    </lineage>
</organism>
<feature type="coiled-coil region" evidence="1">
    <location>
        <begin position="17"/>
        <end position="44"/>
    </location>
</feature>
<dbReference type="InterPro" id="IPR050570">
    <property type="entry name" value="Cell_wall_metabolism_enzyme"/>
</dbReference>
<protein>
    <submittedName>
        <fullName evidence="5">Peptidase M23</fullName>
    </submittedName>
</protein>
<dbReference type="OrthoDB" id="9784703at2"/>
<dbReference type="AlphaFoldDB" id="A0A4U1B6R4"/>
<dbReference type="PANTHER" id="PTHR21666:SF270">
    <property type="entry name" value="MUREIN HYDROLASE ACTIVATOR ENVC"/>
    <property type="match status" value="1"/>
</dbReference>
<comment type="caution">
    <text evidence="5">The sequence shown here is derived from an EMBL/GenBank/DDBJ whole genome shotgun (WGS) entry which is preliminary data.</text>
</comment>
<gene>
    <name evidence="5" type="ORF">FCL40_18095</name>
</gene>
<feature type="chain" id="PRO_5020413817" evidence="3">
    <location>
        <begin position="20"/>
        <end position="376"/>
    </location>
</feature>
<dbReference type="RefSeq" id="WP_136854676.1">
    <property type="nucleotide sequence ID" value="NZ_SWCI01000022.1"/>
</dbReference>
<dbReference type="PANTHER" id="PTHR21666">
    <property type="entry name" value="PEPTIDASE-RELATED"/>
    <property type="match status" value="1"/>
</dbReference>
<evidence type="ECO:0000259" key="4">
    <source>
        <dbReference type="Pfam" id="PF01551"/>
    </source>
</evidence>
<feature type="region of interest" description="Disordered" evidence="2">
    <location>
        <begin position="178"/>
        <end position="198"/>
    </location>
</feature>
<dbReference type="GO" id="GO:0004222">
    <property type="term" value="F:metalloendopeptidase activity"/>
    <property type="evidence" value="ECO:0007669"/>
    <property type="project" value="TreeGrafter"/>
</dbReference>
<evidence type="ECO:0000256" key="1">
    <source>
        <dbReference type="SAM" id="Coils"/>
    </source>
</evidence>
<evidence type="ECO:0000256" key="2">
    <source>
        <dbReference type="SAM" id="MobiDB-lite"/>
    </source>
</evidence>
<evidence type="ECO:0000313" key="6">
    <source>
        <dbReference type="Proteomes" id="UP000305674"/>
    </source>
</evidence>